<sequence length="177" mass="19082">MRFLTTLFETFDDAARAIRALKAICIAEADISFVTRCIKGAFSATSQAGKTKGTNAAEQLQDLHAGVGVMNIPGIGPAAVAGKIARQIADTEKSDGAETCLVSVLMTHGLEEREANIHAECIRQGDTLLVVRLDDDRQQDIETTCSLFSRVDVEKRFAAFAASGWFRFDIKSALPAC</sequence>
<accession>A0ABT8YL13</accession>
<dbReference type="Proteomes" id="UP001174932">
    <property type="component" value="Unassembled WGS sequence"/>
</dbReference>
<evidence type="ECO:0000313" key="2">
    <source>
        <dbReference type="Proteomes" id="UP001174932"/>
    </source>
</evidence>
<proteinExistence type="predicted"/>
<protein>
    <submittedName>
        <fullName evidence="1">Uncharacterized protein</fullName>
    </submittedName>
</protein>
<comment type="caution">
    <text evidence="1">The sequence shown here is derived from an EMBL/GenBank/DDBJ whole genome shotgun (WGS) entry which is preliminary data.</text>
</comment>
<name>A0ABT8YL13_9HYPH</name>
<dbReference type="RefSeq" id="WP_304376243.1">
    <property type="nucleotide sequence ID" value="NZ_JAUOZU010000007.1"/>
</dbReference>
<reference evidence="1" key="2">
    <citation type="submission" date="2023-07" db="EMBL/GenBank/DDBJ databases">
        <authorList>
            <person name="Shen H."/>
        </authorList>
    </citation>
    <scope>NUCLEOTIDE SEQUENCE</scope>
    <source>
        <strain evidence="1">TNR-22</strain>
    </source>
</reference>
<reference evidence="1" key="1">
    <citation type="journal article" date="2015" name="Int. J. Syst. Evol. Microbiol.">
        <title>Rhizobium alvei sp. nov., isolated from a freshwater river.</title>
        <authorList>
            <person name="Sheu S.Y."/>
            <person name="Huang H.W."/>
            <person name="Young C.C."/>
            <person name="Chen W.M."/>
        </authorList>
    </citation>
    <scope>NUCLEOTIDE SEQUENCE</scope>
    <source>
        <strain evidence="1">TNR-22</strain>
    </source>
</reference>
<dbReference type="EMBL" id="JAUOZU010000007">
    <property type="protein sequence ID" value="MDO6964322.1"/>
    <property type="molecule type" value="Genomic_DNA"/>
</dbReference>
<gene>
    <name evidence="1" type="ORF">Q4481_10160</name>
</gene>
<organism evidence="1 2">
    <name type="scientific">Rhizobium alvei</name>
    <dbReference type="NCBI Taxonomy" id="1132659"/>
    <lineage>
        <taxon>Bacteria</taxon>
        <taxon>Pseudomonadati</taxon>
        <taxon>Pseudomonadota</taxon>
        <taxon>Alphaproteobacteria</taxon>
        <taxon>Hyphomicrobiales</taxon>
        <taxon>Rhizobiaceae</taxon>
        <taxon>Rhizobium/Agrobacterium group</taxon>
        <taxon>Rhizobium</taxon>
    </lineage>
</organism>
<keyword evidence="2" id="KW-1185">Reference proteome</keyword>
<evidence type="ECO:0000313" key="1">
    <source>
        <dbReference type="EMBL" id="MDO6964322.1"/>
    </source>
</evidence>